<dbReference type="InterPro" id="IPR034660">
    <property type="entry name" value="DinB/YfiT-like"/>
</dbReference>
<keyword evidence="3" id="KW-0413">Isomerase</keyword>
<dbReference type="EMBL" id="JAIQZJ010000018">
    <property type="protein sequence ID" value="MBZ5740828.1"/>
    <property type="molecule type" value="Genomic_DNA"/>
</dbReference>
<dbReference type="NCBIfam" id="TIGR03083">
    <property type="entry name" value="maleylpyruvate isomerase family mycothiol-dependent enzyme"/>
    <property type="match status" value="1"/>
</dbReference>
<dbReference type="Pfam" id="PF07398">
    <property type="entry name" value="MDMPI_C"/>
    <property type="match status" value="1"/>
</dbReference>
<feature type="domain" description="Mycothiol-dependent maleylpyruvate isomerase metal-binding" evidence="2">
    <location>
        <begin position="15"/>
        <end position="151"/>
    </location>
</feature>
<feature type="domain" description="MDMPI C-terminal" evidence="1">
    <location>
        <begin position="159"/>
        <end position="230"/>
    </location>
</feature>
<dbReference type="Proteomes" id="UP000780875">
    <property type="component" value="Unassembled WGS sequence"/>
</dbReference>
<dbReference type="InterPro" id="IPR017517">
    <property type="entry name" value="Maleyloyr_isom"/>
</dbReference>
<dbReference type="EMBL" id="JAIQZJ010000011">
    <property type="protein sequence ID" value="MBZ5740001.1"/>
    <property type="molecule type" value="Genomic_DNA"/>
</dbReference>
<protein>
    <submittedName>
        <fullName evidence="3">Maleylpyruvate isomerase family mycothiol-dependent enzyme</fullName>
    </submittedName>
</protein>
<reference evidence="3 5" key="1">
    <citation type="submission" date="2021-09" db="EMBL/GenBank/DDBJ databases">
        <title>Whole genome sequence of Nocardioides sp. GBK3QG-3.</title>
        <authorList>
            <person name="Tuo L."/>
        </authorList>
    </citation>
    <scope>NUCLEOTIDE SEQUENCE [LARGE SCALE GENOMIC DNA]</scope>
    <source>
        <strain evidence="3 5">GBK3QG-3</strain>
    </source>
</reference>
<dbReference type="SUPFAM" id="SSF109854">
    <property type="entry name" value="DinB/YfiT-like putative metalloenzymes"/>
    <property type="match status" value="1"/>
</dbReference>
<dbReference type="InterPro" id="IPR010872">
    <property type="entry name" value="MDMPI_C-term_domain"/>
</dbReference>
<dbReference type="RefSeq" id="WP_224124356.1">
    <property type="nucleotide sequence ID" value="NZ_JAIQZJ010000011.1"/>
</dbReference>
<gene>
    <name evidence="3" type="ORF">K8U61_17635</name>
    <name evidence="4" type="ORF">K8U61_21840</name>
</gene>
<evidence type="ECO:0000313" key="4">
    <source>
        <dbReference type="EMBL" id="MBZ5740828.1"/>
    </source>
</evidence>
<dbReference type="Gene3D" id="3.30.1050.20">
    <property type="match status" value="1"/>
</dbReference>
<accession>A0ABS7UH49</accession>
<dbReference type="Pfam" id="PF11716">
    <property type="entry name" value="MDMPI_N"/>
    <property type="match status" value="1"/>
</dbReference>
<evidence type="ECO:0000259" key="2">
    <source>
        <dbReference type="Pfam" id="PF11716"/>
    </source>
</evidence>
<evidence type="ECO:0000259" key="1">
    <source>
        <dbReference type="Pfam" id="PF07398"/>
    </source>
</evidence>
<evidence type="ECO:0000313" key="3">
    <source>
        <dbReference type="EMBL" id="MBZ5740001.1"/>
    </source>
</evidence>
<dbReference type="InterPro" id="IPR024344">
    <property type="entry name" value="MDMPI_metal-binding"/>
</dbReference>
<dbReference type="SUPFAM" id="SSF55718">
    <property type="entry name" value="SCP-like"/>
    <property type="match status" value="1"/>
</dbReference>
<keyword evidence="5" id="KW-1185">Reference proteome</keyword>
<proteinExistence type="predicted"/>
<dbReference type="InterPro" id="IPR036527">
    <property type="entry name" value="SCP2_sterol-bd_dom_sf"/>
</dbReference>
<dbReference type="Gene3D" id="1.20.120.450">
    <property type="entry name" value="dinb family like domain"/>
    <property type="match status" value="1"/>
</dbReference>
<comment type="caution">
    <text evidence="3">The sequence shown here is derived from an EMBL/GenBank/DDBJ whole genome shotgun (WGS) entry which is preliminary data.</text>
</comment>
<evidence type="ECO:0000313" key="5">
    <source>
        <dbReference type="Proteomes" id="UP000780875"/>
    </source>
</evidence>
<name>A0ABS7UH49_9ACTN</name>
<organism evidence="3 5">
    <name type="scientific">Nocardioides mangrovi</name>
    <dbReference type="NCBI Taxonomy" id="2874580"/>
    <lineage>
        <taxon>Bacteria</taxon>
        <taxon>Bacillati</taxon>
        <taxon>Actinomycetota</taxon>
        <taxon>Actinomycetes</taxon>
        <taxon>Propionibacteriales</taxon>
        <taxon>Nocardioidaceae</taxon>
        <taxon>Nocardioides</taxon>
    </lineage>
</organism>
<dbReference type="GO" id="GO:0016853">
    <property type="term" value="F:isomerase activity"/>
    <property type="evidence" value="ECO:0007669"/>
    <property type="project" value="UniProtKB-KW"/>
</dbReference>
<sequence length="233" mass="24363">MVDTPLPVVAAGLLPDATRRLVRTADGLPDDDYAAPSVCTGWSRAHVLAHLALNAEGLAGALTGIVDGERRPMYASEERRDGDIDELAAASPSALRTRLLAACTDLAEAWAALPADQQATTIDRIPGGRIFAAGAVPLMRVREVEIHHADLDAGYSRADWPADFAALLLDALAQQDDGTPFTARATDLERSWTWGSGGPTVSGTAADLGWWLTGRGAGDGLTSDSGALPRIGD</sequence>